<sequence length="141" mass="15918">MRIWRTHWTRGPVAAEGTVLVSVTDFTGRARDFPAIYKAGMDLRRAWPDMEGAVGLWLWASPGRRRTGSVSVWRGEADLLRFVGWKPHVAIMRRFRDRGTLVSHTWETDDFAPPTTWARAEELLTGTRRPPLTATSGGRSG</sequence>
<proteinExistence type="predicted"/>
<dbReference type="Proteomes" id="UP000432015">
    <property type="component" value="Unassembled WGS sequence"/>
</dbReference>
<evidence type="ECO:0008006" key="3">
    <source>
        <dbReference type="Google" id="ProtNLM"/>
    </source>
</evidence>
<comment type="caution">
    <text evidence="1">The sequence shown here is derived from an EMBL/GenBank/DDBJ whole genome shotgun (WGS) entry which is preliminary data.</text>
</comment>
<name>A0A7K1L6Y3_9ACTN</name>
<keyword evidence="2" id="KW-1185">Reference proteome</keyword>
<dbReference type="EMBL" id="WOFH01000010">
    <property type="protein sequence ID" value="MUN40194.1"/>
    <property type="molecule type" value="Genomic_DNA"/>
</dbReference>
<protein>
    <recommendedName>
        <fullName evidence="3">DUF3291 domain-containing protein</fullName>
    </recommendedName>
</protein>
<gene>
    <name evidence="1" type="ORF">GNZ18_26865</name>
</gene>
<accession>A0A7K1L6Y3</accession>
<reference evidence="1 2" key="1">
    <citation type="submission" date="2019-11" db="EMBL/GenBank/DDBJ databases">
        <authorList>
            <person name="Cao P."/>
        </authorList>
    </citation>
    <scope>NUCLEOTIDE SEQUENCE [LARGE SCALE GENOMIC DNA]</scope>
    <source>
        <strain evidence="1 2">NEAU-AAG5</strain>
    </source>
</reference>
<evidence type="ECO:0000313" key="2">
    <source>
        <dbReference type="Proteomes" id="UP000432015"/>
    </source>
</evidence>
<dbReference type="AlphaFoldDB" id="A0A7K1L6Y3"/>
<evidence type="ECO:0000313" key="1">
    <source>
        <dbReference type="EMBL" id="MUN40194.1"/>
    </source>
</evidence>
<organism evidence="1 2">
    <name type="scientific">Actinomadura litoris</name>
    <dbReference type="NCBI Taxonomy" id="2678616"/>
    <lineage>
        <taxon>Bacteria</taxon>
        <taxon>Bacillati</taxon>
        <taxon>Actinomycetota</taxon>
        <taxon>Actinomycetes</taxon>
        <taxon>Streptosporangiales</taxon>
        <taxon>Thermomonosporaceae</taxon>
        <taxon>Actinomadura</taxon>
    </lineage>
</organism>
<dbReference type="RefSeq" id="WP_156219323.1">
    <property type="nucleotide sequence ID" value="NZ_WOFH01000010.1"/>
</dbReference>